<dbReference type="Pfam" id="PF13692">
    <property type="entry name" value="Glyco_trans_1_4"/>
    <property type="match status" value="1"/>
</dbReference>
<dbReference type="Proteomes" id="UP000525389">
    <property type="component" value="Unassembled WGS sequence"/>
</dbReference>
<dbReference type="Gene3D" id="3.40.50.2000">
    <property type="entry name" value="Glycogen Phosphorylase B"/>
    <property type="match status" value="2"/>
</dbReference>
<dbReference type="SUPFAM" id="SSF53756">
    <property type="entry name" value="UDP-Glycosyltransferase/glycogen phosphorylase"/>
    <property type="match status" value="1"/>
</dbReference>
<evidence type="ECO:0000313" key="4">
    <source>
        <dbReference type="Proteomes" id="UP000525389"/>
    </source>
</evidence>
<dbReference type="InterPro" id="IPR028098">
    <property type="entry name" value="Glyco_trans_4-like_N"/>
</dbReference>
<evidence type="ECO:0000256" key="1">
    <source>
        <dbReference type="SAM" id="MobiDB-lite"/>
    </source>
</evidence>
<reference evidence="3 4" key="1">
    <citation type="submission" date="2020-08" db="EMBL/GenBank/DDBJ databases">
        <title>Genomic Encyclopedia of Type Strains, Phase IV (KMG-IV): sequencing the most valuable type-strain genomes for metagenomic binning, comparative biology and taxonomic classification.</title>
        <authorList>
            <person name="Goeker M."/>
        </authorList>
    </citation>
    <scope>NUCLEOTIDE SEQUENCE [LARGE SCALE GENOMIC DNA]</scope>
    <source>
        <strain evidence="3 4">DSM 101791</strain>
    </source>
</reference>
<organism evidence="3 4">
    <name type="scientific">Deinococcus budaensis</name>
    <dbReference type="NCBI Taxonomy" id="1665626"/>
    <lineage>
        <taxon>Bacteria</taxon>
        <taxon>Thermotogati</taxon>
        <taxon>Deinococcota</taxon>
        <taxon>Deinococci</taxon>
        <taxon>Deinococcales</taxon>
        <taxon>Deinococcaceae</taxon>
        <taxon>Deinococcus</taxon>
    </lineage>
</organism>
<proteinExistence type="predicted"/>
<dbReference type="CDD" id="cd03820">
    <property type="entry name" value="GT4_AmsD-like"/>
    <property type="match status" value="1"/>
</dbReference>
<name>A0A7W8GE22_9DEIO</name>
<comment type="caution">
    <text evidence="3">The sequence shown here is derived from an EMBL/GenBank/DDBJ whole genome shotgun (WGS) entry which is preliminary data.</text>
</comment>
<dbReference type="Pfam" id="PF13439">
    <property type="entry name" value="Glyco_transf_4"/>
    <property type="match status" value="1"/>
</dbReference>
<dbReference type="RefSeq" id="WP_184026979.1">
    <property type="nucleotide sequence ID" value="NZ_JACHFN010000004.1"/>
</dbReference>
<evidence type="ECO:0000259" key="2">
    <source>
        <dbReference type="Pfam" id="PF13439"/>
    </source>
</evidence>
<keyword evidence="3" id="KW-0808">Transferase</keyword>
<evidence type="ECO:0000313" key="3">
    <source>
        <dbReference type="EMBL" id="MBB5233865.1"/>
    </source>
</evidence>
<dbReference type="PANTHER" id="PTHR12526">
    <property type="entry name" value="GLYCOSYLTRANSFERASE"/>
    <property type="match status" value="1"/>
</dbReference>
<keyword evidence="4" id="KW-1185">Reference proteome</keyword>
<sequence>MSPDPPLRVTFVVYTLQAAAGVERATTLIAGGLAARGHQVRVVTTWGGESHFPLHPAVHLHALRREKGSFKQTFVRDVLALRAHLQRHPTDLLIGAETSVMLLALPAAAGLGVACVAWEHFNFNTVFNRPRGALNRWRLARRLTARLARAVVVLTRRDAELWRGGLPGLRARLEVIANPLPFAPEPANPYDPERRVVLAAGRLTEQKGFDLLIDAWTRLEKDFPDWTLRIVGGGGEEEANLRAQVDRAGLRRVVFAGQVQDMAAEYRAAGLYCLSSRYEGLPMVLLECQAHGLPVVAFDCETGPREVIEHGVSGLLVPPQDPAALAAALRDAMSDPARRVRLSGRSHAAASRFRPQQIVAEWEGLLGSLGPPTHKTAPASRHGAFQPVLKR</sequence>
<protein>
    <submittedName>
        <fullName evidence="3">Glycosyltransferase involved in cell wall biosynthesis</fullName>
    </submittedName>
</protein>
<dbReference type="EMBL" id="JACHFN010000004">
    <property type="protein sequence ID" value="MBB5233865.1"/>
    <property type="molecule type" value="Genomic_DNA"/>
</dbReference>
<gene>
    <name evidence="3" type="ORF">HNQ09_001303</name>
</gene>
<feature type="region of interest" description="Disordered" evidence="1">
    <location>
        <begin position="370"/>
        <end position="391"/>
    </location>
</feature>
<feature type="domain" description="Glycosyltransferase subfamily 4-like N-terminal" evidence="2">
    <location>
        <begin position="21"/>
        <end position="179"/>
    </location>
</feature>
<accession>A0A7W8GE22</accession>
<dbReference type="PANTHER" id="PTHR12526:SF630">
    <property type="entry name" value="GLYCOSYLTRANSFERASE"/>
    <property type="match status" value="1"/>
</dbReference>
<dbReference type="GO" id="GO:0016740">
    <property type="term" value="F:transferase activity"/>
    <property type="evidence" value="ECO:0007669"/>
    <property type="project" value="UniProtKB-KW"/>
</dbReference>
<dbReference type="AlphaFoldDB" id="A0A7W8GE22"/>